<feature type="transmembrane region" description="Helical" evidence="1">
    <location>
        <begin position="234"/>
        <end position="260"/>
    </location>
</feature>
<accession>A0A412Z635</accession>
<keyword evidence="1" id="KW-0472">Membrane</keyword>
<dbReference type="Proteomes" id="UP000284543">
    <property type="component" value="Unassembled WGS sequence"/>
</dbReference>
<comment type="caution">
    <text evidence="2">The sequence shown here is derived from an EMBL/GenBank/DDBJ whole genome shotgun (WGS) entry which is preliminary data.</text>
</comment>
<feature type="transmembrane region" description="Helical" evidence="1">
    <location>
        <begin position="272"/>
        <end position="292"/>
    </location>
</feature>
<reference evidence="2 3" key="1">
    <citation type="submission" date="2018-08" db="EMBL/GenBank/DDBJ databases">
        <title>A genome reference for cultivated species of the human gut microbiota.</title>
        <authorList>
            <person name="Zou Y."/>
            <person name="Xue W."/>
            <person name="Luo G."/>
        </authorList>
    </citation>
    <scope>NUCLEOTIDE SEQUENCE [LARGE SCALE GENOMIC DNA]</scope>
    <source>
        <strain evidence="2 3">AF14-18</strain>
    </source>
</reference>
<protein>
    <submittedName>
        <fullName evidence="2">DUF1700 domain-containing protein</fullName>
    </submittedName>
</protein>
<evidence type="ECO:0000256" key="1">
    <source>
        <dbReference type="SAM" id="Phobius"/>
    </source>
</evidence>
<gene>
    <name evidence="2" type="ORF">DWW02_14225</name>
</gene>
<dbReference type="RefSeq" id="WP_118018786.1">
    <property type="nucleotide sequence ID" value="NZ_CAUHGS010000004.1"/>
</dbReference>
<dbReference type="AlphaFoldDB" id="A0A412Z635"/>
<name>A0A412Z635_9FIRM</name>
<organism evidence="2 3">
    <name type="scientific">Enterocloster bolteae</name>
    <dbReference type="NCBI Taxonomy" id="208479"/>
    <lineage>
        <taxon>Bacteria</taxon>
        <taxon>Bacillati</taxon>
        <taxon>Bacillota</taxon>
        <taxon>Clostridia</taxon>
        <taxon>Lachnospirales</taxon>
        <taxon>Lachnospiraceae</taxon>
        <taxon>Enterocloster</taxon>
    </lineage>
</organism>
<keyword evidence="1" id="KW-0812">Transmembrane</keyword>
<feature type="transmembrane region" description="Helical" evidence="1">
    <location>
        <begin position="201"/>
        <end position="227"/>
    </location>
</feature>
<dbReference type="EMBL" id="QRZM01000005">
    <property type="protein sequence ID" value="RGV75457.1"/>
    <property type="molecule type" value="Genomic_DNA"/>
</dbReference>
<evidence type="ECO:0000313" key="2">
    <source>
        <dbReference type="EMBL" id="RGV75457.1"/>
    </source>
</evidence>
<sequence length="318" mass="35722">MNKTEFLDELKNGLAVLEEKEQQDILEEYTQHIDMKMERGLSEEEAIGDFGDLGQLAAEILEAYHVNPDYNGNRTLSPVLRVRDLIRRARSGFLGIARAAGRFLHRIAAAAVRNTGVLFGRTRNFFSRIPARRPRFLRHLRTKMEVVNINSADFTPSSEHSQTGVPRIPPVPRTDHVHDQSTVQNTVRNAFKRAGSSICRVIKGMLCGLGVLFSSCLSLALWCMYFCLRWTWNILLFILTLFNGCLTLFSLYLLAVFLVWTVQGYPFAGPALLSLGVVLCAGSFSILCISLLRLRRNTGNTALSTDMDQNTSEEVQHA</sequence>
<evidence type="ECO:0000313" key="3">
    <source>
        <dbReference type="Proteomes" id="UP000284543"/>
    </source>
</evidence>
<proteinExistence type="predicted"/>
<dbReference type="Pfam" id="PF22564">
    <property type="entry name" value="HAAS"/>
    <property type="match status" value="1"/>
</dbReference>
<keyword evidence="1" id="KW-1133">Transmembrane helix</keyword>